<dbReference type="Gene3D" id="2.40.100.10">
    <property type="entry name" value="Cyclophilin-like"/>
    <property type="match status" value="1"/>
</dbReference>
<gene>
    <name evidence="5" type="ORF">NP7_12080</name>
</gene>
<dbReference type="InterPro" id="IPR010016">
    <property type="entry name" value="PxpB"/>
</dbReference>
<feature type="domain" description="Carboxyltransferase" evidence="4">
    <location>
        <begin position="9"/>
        <end position="213"/>
    </location>
</feature>
<sequence>MTTQSTATHTWQICNERCLTLFLPKPVTLEQQQLCWGLAEKIPQLDDIKAWIKETVVGMNTLSVYTQDLTACQLLQLQYFLQTISHDSQFIKKIDGRHIEIPVRYGGEYGPDLLDLAQQKNMTVRELVERHTAPIYTVYFMGFQPGFPYLGGLSPELYSPRHVVPRLQVPAGSVGIGGEQTGIYPFASPGGWQLLGRTELPLFNLKNEQPTLLQAGDTLSFVAIDVIEERL</sequence>
<keyword evidence="5" id="KW-0614">Plasmid</keyword>
<evidence type="ECO:0000313" key="5">
    <source>
        <dbReference type="EMBL" id="ATR80111.1"/>
    </source>
</evidence>
<evidence type="ECO:0000256" key="2">
    <source>
        <dbReference type="ARBA" id="ARBA00022801"/>
    </source>
</evidence>
<accession>A0A2D2LYK1</accession>
<organism evidence="5 6">
    <name type="scientific">Faucicola osloensis</name>
    <name type="common">Moraxella osloensis</name>
    <dbReference type="NCBI Taxonomy" id="34062"/>
    <lineage>
        <taxon>Bacteria</taxon>
        <taxon>Pseudomonadati</taxon>
        <taxon>Pseudomonadota</taxon>
        <taxon>Gammaproteobacteria</taxon>
        <taxon>Moraxellales</taxon>
        <taxon>Moraxellaceae</taxon>
        <taxon>Faucicola</taxon>
    </lineage>
</organism>
<dbReference type="InterPro" id="IPR029000">
    <property type="entry name" value="Cyclophilin-like_dom_sf"/>
</dbReference>
<dbReference type="GO" id="GO:0016787">
    <property type="term" value="F:hydrolase activity"/>
    <property type="evidence" value="ECO:0007669"/>
    <property type="project" value="UniProtKB-KW"/>
</dbReference>
<dbReference type="PANTHER" id="PTHR34698:SF2">
    <property type="entry name" value="5-OXOPROLINASE SUBUNIT B"/>
    <property type="match status" value="1"/>
</dbReference>
<protein>
    <recommendedName>
        <fullName evidence="4">Carboxyltransferase domain-containing protein</fullName>
    </recommendedName>
</protein>
<reference evidence="6" key="1">
    <citation type="submission" date="2017-10" db="EMBL/GenBank/DDBJ databases">
        <title>Complete genome sequence of Moraxella osloensis NP7 isolated from human skin.</title>
        <authorList>
            <person name="Lee K."/>
            <person name="Lim J.Y."/>
            <person name="Hwang I."/>
        </authorList>
    </citation>
    <scope>NUCLEOTIDE SEQUENCE [LARGE SCALE GENOMIC DNA]</scope>
    <source>
        <strain evidence="6">NP7</strain>
        <plasmid evidence="6">pnp7-5</plasmid>
    </source>
</reference>
<keyword evidence="2" id="KW-0378">Hydrolase</keyword>
<dbReference type="SMART" id="SM00796">
    <property type="entry name" value="AHS1"/>
    <property type="match status" value="1"/>
</dbReference>
<name>A0A2D2LYK1_FAUOS</name>
<evidence type="ECO:0000259" key="4">
    <source>
        <dbReference type="SMART" id="SM00796"/>
    </source>
</evidence>
<keyword evidence="3" id="KW-0067">ATP-binding</keyword>
<dbReference type="InterPro" id="IPR003833">
    <property type="entry name" value="CT_C_D"/>
</dbReference>
<dbReference type="Proteomes" id="UP000229340">
    <property type="component" value="Plasmid pNP7-5"/>
</dbReference>
<dbReference type="Pfam" id="PF02682">
    <property type="entry name" value="CT_C_D"/>
    <property type="match status" value="1"/>
</dbReference>
<dbReference type="PANTHER" id="PTHR34698">
    <property type="entry name" value="5-OXOPROLINASE SUBUNIT B"/>
    <property type="match status" value="1"/>
</dbReference>
<dbReference type="NCBIfam" id="TIGR00370">
    <property type="entry name" value="5-oxoprolinase subunit PxpB"/>
    <property type="match status" value="1"/>
</dbReference>
<proteinExistence type="predicted"/>
<dbReference type="EMBL" id="CP024448">
    <property type="protein sequence ID" value="ATR80111.1"/>
    <property type="molecule type" value="Genomic_DNA"/>
</dbReference>
<dbReference type="AlphaFoldDB" id="A0A2D2LYK1"/>
<keyword evidence="1" id="KW-0547">Nucleotide-binding</keyword>
<dbReference type="SUPFAM" id="SSF50891">
    <property type="entry name" value="Cyclophilin-like"/>
    <property type="match status" value="1"/>
</dbReference>
<evidence type="ECO:0000313" key="6">
    <source>
        <dbReference type="Proteomes" id="UP000229340"/>
    </source>
</evidence>
<evidence type="ECO:0000256" key="1">
    <source>
        <dbReference type="ARBA" id="ARBA00022741"/>
    </source>
</evidence>
<geneLocation type="plasmid" evidence="6">
    <name>pnp7-5</name>
</geneLocation>
<dbReference type="GO" id="GO:0005524">
    <property type="term" value="F:ATP binding"/>
    <property type="evidence" value="ECO:0007669"/>
    <property type="project" value="UniProtKB-KW"/>
</dbReference>
<evidence type="ECO:0000256" key="3">
    <source>
        <dbReference type="ARBA" id="ARBA00022840"/>
    </source>
</evidence>